<dbReference type="Proteomes" id="UP000649604">
    <property type="component" value="Unassembled WGS sequence"/>
</dbReference>
<gene>
    <name evidence="1" type="ORF">GF339_14140</name>
</gene>
<dbReference type="Gene3D" id="3.20.20.210">
    <property type="match status" value="1"/>
</dbReference>
<feature type="non-terminal residue" evidence="1">
    <location>
        <position position="252"/>
    </location>
</feature>
<dbReference type="EMBL" id="WJJP01000456">
    <property type="protein sequence ID" value="MBD3325722.1"/>
    <property type="molecule type" value="Genomic_DNA"/>
</dbReference>
<dbReference type="SUPFAM" id="SSF51726">
    <property type="entry name" value="UROD/MetE-like"/>
    <property type="match status" value="1"/>
</dbReference>
<evidence type="ECO:0008006" key="3">
    <source>
        <dbReference type="Google" id="ProtNLM"/>
    </source>
</evidence>
<evidence type="ECO:0000313" key="2">
    <source>
        <dbReference type="Proteomes" id="UP000649604"/>
    </source>
</evidence>
<dbReference type="InterPro" id="IPR038071">
    <property type="entry name" value="UROD/MetE-like_sf"/>
</dbReference>
<sequence length="252" mass="29957">MTIRERLLATLYWNEPDQVPLTVYDWMLNRGMRERHVRNLGVGLIYRPAPYHVEYRNVDVTHTEYWEQGKRLIRNTFSTPVGDIWEILEPDVTGYYNVNSWIKAFLIKTPDDYRVMEYIWKHLVFHDNASRIQTLIRQVGEDGLVYSRIAKSPIQEILYRMVGLERFSFDCYDHPDLLESLHDLMLRRYEEIYEFAVAAPVEILVLGDNITSEVVGKARYRKYLKPVYHRIHELLRGTDKKLAVHMDGNLHS</sequence>
<proteinExistence type="predicted"/>
<evidence type="ECO:0000313" key="1">
    <source>
        <dbReference type="EMBL" id="MBD3325722.1"/>
    </source>
</evidence>
<name>A0A9D5Q6Y3_9BACT</name>
<reference evidence="1" key="1">
    <citation type="submission" date="2019-11" db="EMBL/GenBank/DDBJ databases">
        <title>Microbial mats filling the niche in hypersaline microbial mats.</title>
        <authorList>
            <person name="Wong H.L."/>
            <person name="Macleod F.I."/>
            <person name="White R.A. III"/>
            <person name="Burns B.P."/>
        </authorList>
    </citation>
    <scope>NUCLEOTIDE SEQUENCE</scope>
    <source>
        <strain evidence="1">Rbin_158</strain>
    </source>
</reference>
<protein>
    <recommendedName>
        <fullName evidence="3">Uroporphyrinogen decarboxylase (URO-D) domain-containing protein</fullName>
    </recommendedName>
</protein>
<accession>A0A9D5Q6Y3</accession>
<dbReference type="AlphaFoldDB" id="A0A9D5Q6Y3"/>
<comment type="caution">
    <text evidence="1">The sequence shown here is derived from an EMBL/GenBank/DDBJ whole genome shotgun (WGS) entry which is preliminary data.</text>
</comment>
<organism evidence="1 2">
    <name type="scientific">candidate division KSB3 bacterium</name>
    <dbReference type="NCBI Taxonomy" id="2044937"/>
    <lineage>
        <taxon>Bacteria</taxon>
        <taxon>candidate division KSB3</taxon>
    </lineage>
</organism>